<dbReference type="OrthoDB" id="6409609at2759"/>
<keyword evidence="3" id="KW-1185">Reference proteome</keyword>
<organism evidence="2 3">
    <name type="scientific">Araneus ventricosus</name>
    <name type="common">Orbweaver spider</name>
    <name type="synonym">Epeira ventricosa</name>
    <dbReference type="NCBI Taxonomy" id="182803"/>
    <lineage>
        <taxon>Eukaryota</taxon>
        <taxon>Metazoa</taxon>
        <taxon>Ecdysozoa</taxon>
        <taxon>Arthropoda</taxon>
        <taxon>Chelicerata</taxon>
        <taxon>Arachnida</taxon>
        <taxon>Araneae</taxon>
        <taxon>Araneomorphae</taxon>
        <taxon>Entelegynae</taxon>
        <taxon>Araneoidea</taxon>
        <taxon>Araneidae</taxon>
        <taxon>Araneus</taxon>
    </lineage>
</organism>
<dbReference type="Proteomes" id="UP000499080">
    <property type="component" value="Unassembled WGS sequence"/>
</dbReference>
<dbReference type="PANTHER" id="PTHR20872:SF1">
    <property type="entry name" value="F-BOX DOMAIN-CONTAINING PROTEIN"/>
    <property type="match status" value="1"/>
</dbReference>
<reference evidence="2 3" key="1">
    <citation type="journal article" date="2019" name="Sci. Rep.">
        <title>Orb-weaving spider Araneus ventricosus genome elucidates the spidroin gene catalogue.</title>
        <authorList>
            <person name="Kono N."/>
            <person name="Nakamura H."/>
            <person name="Ohtoshi R."/>
            <person name="Moran D.A.P."/>
            <person name="Shinohara A."/>
            <person name="Yoshida Y."/>
            <person name="Fujiwara M."/>
            <person name="Mori M."/>
            <person name="Tomita M."/>
            <person name="Arakawa K."/>
        </authorList>
    </citation>
    <scope>NUCLEOTIDE SEQUENCE [LARGE SCALE GENOMIC DNA]</scope>
</reference>
<dbReference type="Gene3D" id="3.80.10.10">
    <property type="entry name" value="Ribonuclease Inhibitor"/>
    <property type="match status" value="1"/>
</dbReference>
<gene>
    <name evidence="2" type="ORF">AVEN_99241_1</name>
</gene>
<feature type="domain" description="F-box" evidence="1">
    <location>
        <begin position="47"/>
        <end position="93"/>
    </location>
</feature>
<comment type="caution">
    <text evidence="2">The sequence shown here is derived from an EMBL/GenBank/DDBJ whole genome shotgun (WGS) entry which is preliminary data.</text>
</comment>
<evidence type="ECO:0000313" key="2">
    <source>
        <dbReference type="EMBL" id="GBN06163.1"/>
    </source>
</evidence>
<dbReference type="SUPFAM" id="SSF52047">
    <property type="entry name" value="RNI-like"/>
    <property type="match status" value="1"/>
</dbReference>
<evidence type="ECO:0000313" key="3">
    <source>
        <dbReference type="Proteomes" id="UP000499080"/>
    </source>
</evidence>
<dbReference type="InterPro" id="IPR032675">
    <property type="entry name" value="LRR_dom_sf"/>
</dbReference>
<dbReference type="Gene3D" id="1.20.1280.50">
    <property type="match status" value="1"/>
</dbReference>
<dbReference type="AlphaFoldDB" id="A0A4Y2KXA7"/>
<dbReference type="PANTHER" id="PTHR20872">
    <property type="match status" value="1"/>
</dbReference>
<name>A0A4Y2KXA7_ARAVE</name>
<dbReference type="Pfam" id="PF00646">
    <property type="entry name" value="F-box"/>
    <property type="match status" value="1"/>
</dbReference>
<dbReference type="SUPFAM" id="SSF81383">
    <property type="entry name" value="F-box domain"/>
    <property type="match status" value="1"/>
</dbReference>
<dbReference type="PROSITE" id="PS50181">
    <property type="entry name" value="FBOX"/>
    <property type="match status" value="1"/>
</dbReference>
<protein>
    <recommendedName>
        <fullName evidence="1">F-box domain-containing protein</fullName>
    </recommendedName>
</protein>
<proteinExistence type="predicted"/>
<accession>A0A4Y2KXA7</accession>
<dbReference type="InterPro" id="IPR001810">
    <property type="entry name" value="F-box_dom"/>
</dbReference>
<dbReference type="InterPro" id="IPR036047">
    <property type="entry name" value="F-box-like_dom_sf"/>
</dbReference>
<evidence type="ECO:0000259" key="1">
    <source>
        <dbReference type="PROSITE" id="PS50181"/>
    </source>
</evidence>
<sequence>MDAVHMSKIVYDANQIDPIGMQYTAEKQDNETAQSIASNESEEYEKQGHWSELPSLPLEKIYSFLSREDQVNMSLVCLKWSEGYSLPSVWKTFIFDLTESQLSMDTCPVMKFVQKYGSMFRHVKIYPECTGEKRLIKTWCRHFIAFLQILSSTSQLVSVEFRGLSCCLRYIDNPTYVNICTVIANFLGSQHHLKRVKFYRCNFRLNQGVKLLRKLIQNNGKSLTHLVLRGFVRYDPKGKEQNSNFTQILPTLADLPSLTTLNIDYTLIFEKMVSRQCTALQTVKSCQTLVLSKIILEYKDRMIKMEEFRGLTSTDWQLLKMLSPNLQVELIIGTGSQSRREMEFFIVPNMPVSRLEYRYGLLEADELFRHLLACKTNDHLISLDLLWNYTVQDLVSPFIPFLPACKKLKYLDISIRYPTNVIDLMEYWLDNRPEYLEKVNINIWNIEDDEDYTTLKNLTSEYVSRLELIGMNVKVEINYEVTES</sequence>
<dbReference type="EMBL" id="BGPR01005037">
    <property type="protein sequence ID" value="GBN06163.1"/>
    <property type="molecule type" value="Genomic_DNA"/>
</dbReference>